<dbReference type="EMBL" id="RDQH01000338">
    <property type="protein sequence ID" value="RXH81210.1"/>
    <property type="molecule type" value="Genomic_DNA"/>
</dbReference>
<comment type="caution">
    <text evidence="3">The sequence shown here is derived from an EMBL/GenBank/DDBJ whole genome shotgun (WGS) entry which is preliminary data.</text>
</comment>
<evidence type="ECO:0000313" key="3">
    <source>
        <dbReference type="EMBL" id="RXH81210.1"/>
    </source>
</evidence>
<dbReference type="CDD" id="cd06257">
    <property type="entry name" value="DnaJ"/>
    <property type="match status" value="1"/>
</dbReference>
<dbReference type="InterPro" id="IPR036869">
    <property type="entry name" value="J_dom_sf"/>
</dbReference>
<protein>
    <recommendedName>
        <fullName evidence="2">Nudix hydrolase N-terminal domain-containing protein</fullName>
    </recommendedName>
</protein>
<dbReference type="AlphaFoldDB" id="A0A498IDG3"/>
<feature type="domain" description="Nudix hydrolase N-terminal" evidence="2">
    <location>
        <begin position="344"/>
        <end position="377"/>
    </location>
</feature>
<dbReference type="InterPro" id="IPR029401">
    <property type="entry name" value="Nudix_N"/>
</dbReference>
<name>A0A498IDG3_MALDO</name>
<evidence type="ECO:0000259" key="2">
    <source>
        <dbReference type="Pfam" id="PF14803"/>
    </source>
</evidence>
<feature type="compositionally biased region" description="Low complexity" evidence="1">
    <location>
        <begin position="317"/>
        <end position="331"/>
    </location>
</feature>
<dbReference type="STRING" id="3750.A0A498IDG3"/>
<dbReference type="Proteomes" id="UP000290289">
    <property type="component" value="Chromosome 12"/>
</dbReference>
<dbReference type="Gene3D" id="1.10.287.110">
    <property type="entry name" value="DnaJ domain"/>
    <property type="match status" value="1"/>
</dbReference>
<sequence>MNTAMKAALTNSSPNYCIYVRAALFHSTPVLDRKRRSYSGPRFNNYGRRSRRFCGKQTLTRNVNAYADFLFQSWQNEYDDEEPSSSRGTSWFKKQYSAKGSKNKAGNQGAWKYRRNDFRFCEEDEDVETIFRSMFGGNKFYYWSFINEENSQWRSSSNYSNYGRSWNWRHNNKEEYQYESEPENMESDERSALGLRASGPLTIDDVKNAYRICALQWHPDRHQGSSKLQRKSSSFAVQHINHYTNRQILGCSSGFVSHRWKPYSTTSGSLSFLSISTCSNPSLSYSFSSSSSTLLPTTTTTWLSSTHRPRFGAFSMSSAPSGSNPDGPSSSVAVQSAGNAHKINFCQSCGGPTKHEIPDGEEKIRAICTVCERIAYENPKMVV</sequence>
<accession>A0A498IDG3</accession>
<dbReference type="Pfam" id="PF14803">
    <property type="entry name" value="Zn_ribbon_Nudix"/>
    <property type="match status" value="1"/>
</dbReference>
<evidence type="ECO:0000256" key="1">
    <source>
        <dbReference type="SAM" id="MobiDB-lite"/>
    </source>
</evidence>
<dbReference type="InterPro" id="IPR001623">
    <property type="entry name" value="DnaJ_domain"/>
</dbReference>
<reference evidence="3 4" key="1">
    <citation type="submission" date="2018-10" db="EMBL/GenBank/DDBJ databases">
        <title>A high-quality apple genome assembly.</title>
        <authorList>
            <person name="Hu J."/>
        </authorList>
    </citation>
    <scope>NUCLEOTIDE SEQUENCE [LARGE SCALE GENOMIC DNA]</scope>
    <source>
        <strain evidence="4">cv. HFTH1</strain>
        <tissue evidence="3">Young leaf</tissue>
    </source>
</reference>
<dbReference type="SUPFAM" id="SSF46565">
    <property type="entry name" value="Chaperone J-domain"/>
    <property type="match status" value="1"/>
</dbReference>
<feature type="region of interest" description="Disordered" evidence="1">
    <location>
        <begin position="314"/>
        <end position="334"/>
    </location>
</feature>
<dbReference type="PANTHER" id="PTHR45376:SF1">
    <property type="entry name" value="CHAPERONE DNAJ-DOMAIN SUPERFAMILY PROTEIN-RELATED"/>
    <property type="match status" value="1"/>
</dbReference>
<dbReference type="Gene3D" id="2.20.70.10">
    <property type="match status" value="1"/>
</dbReference>
<organism evidence="3 4">
    <name type="scientific">Malus domestica</name>
    <name type="common">Apple</name>
    <name type="synonym">Pyrus malus</name>
    <dbReference type="NCBI Taxonomy" id="3750"/>
    <lineage>
        <taxon>Eukaryota</taxon>
        <taxon>Viridiplantae</taxon>
        <taxon>Streptophyta</taxon>
        <taxon>Embryophyta</taxon>
        <taxon>Tracheophyta</taxon>
        <taxon>Spermatophyta</taxon>
        <taxon>Magnoliopsida</taxon>
        <taxon>eudicotyledons</taxon>
        <taxon>Gunneridae</taxon>
        <taxon>Pentapetalae</taxon>
        <taxon>rosids</taxon>
        <taxon>fabids</taxon>
        <taxon>Rosales</taxon>
        <taxon>Rosaceae</taxon>
        <taxon>Amygdaloideae</taxon>
        <taxon>Maleae</taxon>
        <taxon>Malus</taxon>
    </lineage>
</organism>
<gene>
    <name evidence="3" type="ORF">DVH24_005124</name>
</gene>
<keyword evidence="4" id="KW-1185">Reference proteome</keyword>
<proteinExistence type="predicted"/>
<dbReference type="PANTHER" id="PTHR45376">
    <property type="entry name" value="CHAPERONE DNAJ-DOMAIN SUPERFAMILY PROTEIN-RELATED"/>
    <property type="match status" value="1"/>
</dbReference>
<evidence type="ECO:0000313" key="4">
    <source>
        <dbReference type="Proteomes" id="UP000290289"/>
    </source>
</evidence>